<dbReference type="SUPFAM" id="SSF51126">
    <property type="entry name" value="Pectin lyase-like"/>
    <property type="match status" value="1"/>
</dbReference>
<evidence type="ECO:0000313" key="4">
    <source>
        <dbReference type="EMBL" id="CAH3144195.1"/>
    </source>
</evidence>
<dbReference type="EMBL" id="CALNXK010000073">
    <property type="protein sequence ID" value="CAH3144195.1"/>
    <property type="molecule type" value="Genomic_DNA"/>
</dbReference>
<evidence type="ECO:0000256" key="2">
    <source>
        <dbReference type="SAM" id="Phobius"/>
    </source>
</evidence>
<feature type="signal peptide" evidence="3">
    <location>
        <begin position="1"/>
        <end position="21"/>
    </location>
</feature>
<sequence>MHTRFLSAVILVIASVWTTKSVSDGLVVRVSGTGTDDKSCRKSNATFPCRSLGFALEALKDSSNRNETIFTFLVDAGNVYSLNESVKINQTSTSVIVYLKSSSNSTGGRSIIRCADAKAGIEIGSNTSNTRNINFVDLEFQNCSSRSVAAVVLIWNSRDINFTNCVFRNNTKAGINAFDSSVTIESCHFLNNTSNGNDSGEPLYIEGVTSAGGGAGFLYQEAGNLSLIVKDSIFEFNSAVTNDTTEFVAPTYNVSQIIQVGGGLLVVFRKNAQFCRAWIENTRFAKNSATIGGGLYVEQSDLAVGNNFTMVSSNLSGNTAGQAAGGLSLTQWNNASSFTTVFKNCIVSENEAQRGAGMNVFFMNSDATYKDSVLRFEAVKFSNNRANASSAIRFTTAQPYGSKVDLLAEFIDCSFTYHNMPNFARTSPFTSQRINLLFKGNNIFQQNSGGGAATFQDCVIDVDGKLTFANNTGSSGGAVLIMSSQIKLYPYSELTFIGNQAKGIGGAVYVLEYMMDEFTHANNPDCFLAYSNPHLPPSQWKTNVSFIENSSNVKGAAIYISSLQRCVWSETPPHHSPKKALRWDKFLYKNNSLVWNGGTKVLSGDLYDIATDTKQYTYKADKNPLKVSPGELVPLNLTAMDELGGDVITSVFAFEIDRLNGAQKLLLDDSLFVIFPNVSVPFSFRLSEGVYNKTVKKRKIMFTDVSSTLMNSQSVELELIDCHPGFIFSDDKKKCMCNTNLEGVQRCDDGGKVFLKNGYWGNSTTSGKFVTYFCPFNYCNCSKTQGLPGCLFSAENYGNGQCADNREGWMCGKCKANTSVGLRRTECIKCNNSGWVLALVIPIVIIFCVVVIWLNPGISSELRGPLFFYQVLPFIFDPIGKNTYIFLAADIFNFGGPLVYFLNTCLVRGINSLYAITFGYAVPVLVFTVFFLAYLFSHRLTFNLRRRFMLRSFWCLLLLVYNYLVETSFRILFCPRVAGNYVFFYDGNIQCFDESHLPIGIVAIIVLVVLVTPPPIAVFLLTNGYWRVNPQWVGTLANSLRPERCWWWSVDLFRRVLLVGIYAFAADWKTKKILMTVACMVILAVHSNFQPYMRPRANYAESVYLLVLSILAMMQIVEDQESAFYVCLVLLITAAIHTLVVFFLKAGLFCRRRFECCAGEERPDDQRHRYEELANTETEPSRDTEIERRKSILDTIFSKPAWVSNHASGANSSARPEIVDRSDSRSPSLPTGH</sequence>
<keyword evidence="5" id="KW-1185">Reference proteome</keyword>
<feature type="transmembrane region" description="Helical" evidence="2">
    <location>
        <begin position="1101"/>
        <end position="1117"/>
    </location>
</feature>
<feature type="transmembrane region" description="Helical" evidence="2">
    <location>
        <begin position="834"/>
        <end position="854"/>
    </location>
</feature>
<feature type="compositionally biased region" description="Polar residues" evidence="1">
    <location>
        <begin position="1205"/>
        <end position="1214"/>
    </location>
</feature>
<dbReference type="InterPro" id="IPR012334">
    <property type="entry name" value="Pectin_lyas_fold"/>
</dbReference>
<evidence type="ECO:0000256" key="1">
    <source>
        <dbReference type="SAM" id="MobiDB-lite"/>
    </source>
</evidence>
<name>A0ABN8PLP8_9CNID</name>
<reference evidence="4 5" key="1">
    <citation type="submission" date="2022-05" db="EMBL/GenBank/DDBJ databases">
        <authorList>
            <consortium name="Genoscope - CEA"/>
            <person name="William W."/>
        </authorList>
    </citation>
    <scope>NUCLEOTIDE SEQUENCE [LARGE SCALE GENOMIC DNA]</scope>
</reference>
<organism evidence="4 5">
    <name type="scientific">Porites lobata</name>
    <dbReference type="NCBI Taxonomy" id="104759"/>
    <lineage>
        <taxon>Eukaryota</taxon>
        <taxon>Metazoa</taxon>
        <taxon>Cnidaria</taxon>
        <taxon>Anthozoa</taxon>
        <taxon>Hexacorallia</taxon>
        <taxon>Scleractinia</taxon>
        <taxon>Fungiina</taxon>
        <taxon>Poritidae</taxon>
        <taxon>Porites</taxon>
    </lineage>
</organism>
<keyword evidence="3" id="KW-0732">Signal</keyword>
<feature type="transmembrane region" description="Helical" evidence="2">
    <location>
        <begin position="1123"/>
        <end position="1144"/>
    </location>
</feature>
<keyword evidence="2" id="KW-0472">Membrane</keyword>
<dbReference type="PANTHER" id="PTHR11319:SF35">
    <property type="entry name" value="OUTER MEMBRANE PROTEIN PMPC-RELATED"/>
    <property type="match status" value="1"/>
</dbReference>
<proteinExistence type="predicted"/>
<feature type="transmembrane region" description="Helical" evidence="2">
    <location>
        <begin position="999"/>
        <end position="1026"/>
    </location>
</feature>
<dbReference type="InterPro" id="IPR011050">
    <property type="entry name" value="Pectin_lyase_fold/virulence"/>
</dbReference>
<keyword evidence="2" id="KW-1133">Transmembrane helix</keyword>
<evidence type="ECO:0008006" key="6">
    <source>
        <dbReference type="Google" id="ProtNLM"/>
    </source>
</evidence>
<evidence type="ECO:0000256" key="3">
    <source>
        <dbReference type="SAM" id="SignalP"/>
    </source>
</evidence>
<feature type="chain" id="PRO_5047123053" description="Right handed beta helix domain-containing protein" evidence="3">
    <location>
        <begin position="22"/>
        <end position="1233"/>
    </location>
</feature>
<keyword evidence="2" id="KW-0812">Transmembrane</keyword>
<feature type="transmembrane region" description="Helical" evidence="2">
    <location>
        <begin position="914"/>
        <end position="936"/>
    </location>
</feature>
<evidence type="ECO:0000313" key="5">
    <source>
        <dbReference type="Proteomes" id="UP001159405"/>
    </source>
</evidence>
<comment type="caution">
    <text evidence="4">The sequence shown here is derived from an EMBL/GenBank/DDBJ whole genome shotgun (WGS) entry which is preliminary data.</text>
</comment>
<dbReference type="Gene3D" id="2.160.20.10">
    <property type="entry name" value="Single-stranded right-handed beta-helix, Pectin lyase-like"/>
    <property type="match status" value="1"/>
</dbReference>
<protein>
    <recommendedName>
        <fullName evidence="6">Right handed beta helix domain-containing protein</fullName>
    </recommendedName>
</protein>
<dbReference type="Proteomes" id="UP001159405">
    <property type="component" value="Unassembled WGS sequence"/>
</dbReference>
<feature type="region of interest" description="Disordered" evidence="1">
    <location>
        <begin position="1204"/>
        <end position="1233"/>
    </location>
</feature>
<gene>
    <name evidence="4" type="ORF">PLOB_00043850</name>
</gene>
<dbReference type="PANTHER" id="PTHR11319">
    <property type="entry name" value="G PROTEIN-COUPLED RECEPTOR-RELATED"/>
    <property type="match status" value="1"/>
</dbReference>
<accession>A0ABN8PLP8</accession>